<proteinExistence type="inferred from homology"/>
<evidence type="ECO:0000256" key="2">
    <source>
        <dbReference type="ARBA" id="ARBA00005417"/>
    </source>
</evidence>
<dbReference type="PROSITE" id="PS00211">
    <property type="entry name" value="ABC_TRANSPORTER_1"/>
    <property type="match status" value="1"/>
</dbReference>
<keyword evidence="6" id="KW-0547">Nucleotide-binding</keyword>
<keyword evidence="4" id="KW-1003">Cell membrane</keyword>
<dbReference type="Pfam" id="PF00005">
    <property type="entry name" value="ABC_tran"/>
    <property type="match status" value="1"/>
</dbReference>
<name>A0A2A5WWC3_9GAMM</name>
<evidence type="ECO:0000256" key="4">
    <source>
        <dbReference type="ARBA" id="ARBA00022475"/>
    </source>
</evidence>
<dbReference type="Gene3D" id="3.40.50.300">
    <property type="entry name" value="P-loop containing nucleotide triphosphate hydrolases"/>
    <property type="match status" value="1"/>
</dbReference>
<evidence type="ECO:0000256" key="6">
    <source>
        <dbReference type="ARBA" id="ARBA00022741"/>
    </source>
</evidence>
<evidence type="ECO:0000256" key="7">
    <source>
        <dbReference type="ARBA" id="ARBA00022840"/>
    </source>
</evidence>
<dbReference type="SUPFAM" id="SSF52540">
    <property type="entry name" value="P-loop containing nucleoside triphosphate hydrolases"/>
    <property type="match status" value="1"/>
</dbReference>
<comment type="caution">
    <text evidence="11">The sequence shown here is derived from an EMBL/GenBank/DDBJ whole genome shotgun (WGS) entry which is preliminary data.</text>
</comment>
<evidence type="ECO:0000256" key="1">
    <source>
        <dbReference type="ARBA" id="ARBA00004417"/>
    </source>
</evidence>
<organism evidence="11 12">
    <name type="scientific">OM182 bacterium MED-G24</name>
    <dbReference type="NCBI Taxonomy" id="1986255"/>
    <lineage>
        <taxon>Bacteria</taxon>
        <taxon>Pseudomonadati</taxon>
        <taxon>Pseudomonadota</taxon>
        <taxon>Gammaproteobacteria</taxon>
        <taxon>OMG group</taxon>
        <taxon>OM182 clade</taxon>
    </lineage>
</organism>
<dbReference type="Pfam" id="PF08352">
    <property type="entry name" value="oligo_HPY"/>
    <property type="match status" value="1"/>
</dbReference>
<evidence type="ECO:0000259" key="10">
    <source>
        <dbReference type="PROSITE" id="PS50893"/>
    </source>
</evidence>
<protein>
    <submittedName>
        <fullName evidence="11">Peptide ABC transporter ATP-binding protein</fullName>
    </submittedName>
</protein>
<keyword evidence="9" id="KW-0472">Membrane</keyword>
<dbReference type="InterPro" id="IPR017871">
    <property type="entry name" value="ABC_transporter-like_CS"/>
</dbReference>
<feature type="domain" description="ABC transporter" evidence="10">
    <location>
        <begin position="6"/>
        <end position="263"/>
    </location>
</feature>
<dbReference type="PANTHER" id="PTHR43297:SF14">
    <property type="entry name" value="ATPASE AAA-TYPE CORE DOMAIN-CONTAINING PROTEIN"/>
    <property type="match status" value="1"/>
</dbReference>
<reference evidence="11 12" key="1">
    <citation type="submission" date="2017-08" db="EMBL/GenBank/DDBJ databases">
        <title>Fine stratification of microbial communities through a metagenomic profile of the photic zone.</title>
        <authorList>
            <person name="Haro-Moreno J.M."/>
            <person name="Lopez-Perez M."/>
            <person name="De La Torre J."/>
            <person name="Picazo A."/>
            <person name="Camacho A."/>
            <person name="Rodriguez-Valera F."/>
        </authorList>
    </citation>
    <scope>NUCLEOTIDE SEQUENCE [LARGE SCALE GENOMIC DNA]</scope>
    <source>
        <strain evidence="11">MED-G24</strain>
    </source>
</reference>
<dbReference type="GO" id="GO:0055085">
    <property type="term" value="P:transmembrane transport"/>
    <property type="evidence" value="ECO:0007669"/>
    <property type="project" value="UniProtKB-ARBA"/>
</dbReference>
<evidence type="ECO:0000256" key="3">
    <source>
        <dbReference type="ARBA" id="ARBA00022448"/>
    </source>
</evidence>
<dbReference type="Proteomes" id="UP000219327">
    <property type="component" value="Unassembled WGS sequence"/>
</dbReference>
<dbReference type="AlphaFoldDB" id="A0A2A5WWC3"/>
<gene>
    <name evidence="11" type="ORF">CNE99_02845</name>
</gene>
<dbReference type="FunFam" id="3.40.50.300:FF:000016">
    <property type="entry name" value="Oligopeptide ABC transporter ATP-binding component"/>
    <property type="match status" value="1"/>
</dbReference>
<dbReference type="InterPro" id="IPR003593">
    <property type="entry name" value="AAA+_ATPase"/>
</dbReference>
<dbReference type="CDD" id="cd03257">
    <property type="entry name" value="ABC_NikE_OppD_transporters"/>
    <property type="match status" value="1"/>
</dbReference>
<comment type="subcellular location">
    <subcellularLocation>
        <location evidence="1">Cell inner membrane</location>
        <topology evidence="1">Peripheral membrane protein</topology>
    </subcellularLocation>
</comment>
<sequence length="318" mass="34374">MADNLLEIRDLAVEFGTDIGTTHALREVSFDVLRGKVTAIVGESGSGKSVTANCIMRLIQPPGRITGGKIHFSPNDAPAYDIAALPNKDPRLLDLRGGSVSMVFQEPMTALSPVYTVGNQVAEAILCHRNVSKEEAFEEAADMLRRVGIDNVDRRIQQYPFEFSGGMRQRVVIAMALVCHPQLLICDEPTTALDVTIQAEILTLIRDLQKDLKNSVLFITHDLGVVAQMADQVVVMYQGRVLEVGSVRQVLKTPVHPYTRGLLAAIPGLATKGARLATIASVVGDADLTTPHPLMTLADGRQVSLSSAQLADLELTDD</sequence>
<dbReference type="GO" id="GO:0015833">
    <property type="term" value="P:peptide transport"/>
    <property type="evidence" value="ECO:0007669"/>
    <property type="project" value="InterPro"/>
</dbReference>
<dbReference type="InterPro" id="IPR050388">
    <property type="entry name" value="ABC_Ni/Peptide_Import"/>
</dbReference>
<evidence type="ECO:0000256" key="5">
    <source>
        <dbReference type="ARBA" id="ARBA00022519"/>
    </source>
</evidence>
<dbReference type="EMBL" id="NTKD01000008">
    <property type="protein sequence ID" value="PDH40850.1"/>
    <property type="molecule type" value="Genomic_DNA"/>
</dbReference>
<evidence type="ECO:0000313" key="11">
    <source>
        <dbReference type="EMBL" id="PDH40850.1"/>
    </source>
</evidence>
<keyword evidence="5" id="KW-0997">Cell inner membrane</keyword>
<dbReference type="PROSITE" id="PS50893">
    <property type="entry name" value="ABC_TRANSPORTER_2"/>
    <property type="match status" value="1"/>
</dbReference>
<keyword evidence="3" id="KW-0813">Transport</keyword>
<keyword evidence="7 11" id="KW-0067">ATP-binding</keyword>
<dbReference type="GO" id="GO:0005886">
    <property type="term" value="C:plasma membrane"/>
    <property type="evidence" value="ECO:0007669"/>
    <property type="project" value="UniProtKB-SubCell"/>
</dbReference>
<evidence type="ECO:0000313" key="12">
    <source>
        <dbReference type="Proteomes" id="UP000219327"/>
    </source>
</evidence>
<dbReference type="PANTHER" id="PTHR43297">
    <property type="entry name" value="OLIGOPEPTIDE TRANSPORT ATP-BINDING PROTEIN APPD"/>
    <property type="match status" value="1"/>
</dbReference>
<evidence type="ECO:0000256" key="8">
    <source>
        <dbReference type="ARBA" id="ARBA00022967"/>
    </source>
</evidence>
<keyword evidence="8" id="KW-1278">Translocase</keyword>
<dbReference type="GO" id="GO:0005524">
    <property type="term" value="F:ATP binding"/>
    <property type="evidence" value="ECO:0007669"/>
    <property type="project" value="UniProtKB-KW"/>
</dbReference>
<accession>A0A2A5WWC3</accession>
<dbReference type="InterPro" id="IPR013563">
    <property type="entry name" value="Oligopep_ABC_C"/>
</dbReference>
<dbReference type="GO" id="GO:0016887">
    <property type="term" value="F:ATP hydrolysis activity"/>
    <property type="evidence" value="ECO:0007669"/>
    <property type="project" value="InterPro"/>
</dbReference>
<dbReference type="InterPro" id="IPR027417">
    <property type="entry name" value="P-loop_NTPase"/>
</dbReference>
<comment type="similarity">
    <text evidence="2">Belongs to the ABC transporter superfamily.</text>
</comment>
<dbReference type="SMART" id="SM00382">
    <property type="entry name" value="AAA"/>
    <property type="match status" value="1"/>
</dbReference>
<dbReference type="InterPro" id="IPR003439">
    <property type="entry name" value="ABC_transporter-like_ATP-bd"/>
</dbReference>
<evidence type="ECO:0000256" key="9">
    <source>
        <dbReference type="ARBA" id="ARBA00023136"/>
    </source>
</evidence>